<keyword evidence="3" id="KW-1185">Reference proteome</keyword>
<dbReference type="EMBL" id="BEXT01000001">
    <property type="protein sequence ID" value="GBC60459.1"/>
    <property type="molecule type" value="Genomic_DNA"/>
</dbReference>
<keyword evidence="1" id="KW-0472">Membrane</keyword>
<dbReference type="RefSeq" id="WP_124327870.1">
    <property type="nucleotide sequence ID" value="NZ_BEXT01000001.1"/>
</dbReference>
<sequence>MGILRAISIIRSLCLDGGFDICTGPEDRKDSGSGDSDASPLLRTVILPDGNTLFYVSETALGLPALCQIHFEKVAAMARSVANVRWLLKLSAYLVWLTGGGMISLFCWEGWQGVLKDHLIWAVVGVLCSVPSFFIRKIAMTGLRIYFRRKVAPSR</sequence>
<comment type="caution">
    <text evidence="2">The sequence shown here is derived from an EMBL/GenBank/DDBJ whole genome shotgun (WGS) entry which is preliminary data.</text>
</comment>
<keyword evidence="1" id="KW-0812">Transmembrane</keyword>
<evidence type="ECO:0000256" key="1">
    <source>
        <dbReference type="SAM" id="Phobius"/>
    </source>
</evidence>
<protein>
    <submittedName>
        <fullName evidence="2">Uncharacterized protein</fullName>
    </submittedName>
</protein>
<dbReference type="Proteomes" id="UP000288096">
    <property type="component" value="Unassembled WGS sequence"/>
</dbReference>
<organism evidence="2 3">
    <name type="scientific">Desulfonema ishimotonii</name>
    <dbReference type="NCBI Taxonomy" id="45657"/>
    <lineage>
        <taxon>Bacteria</taxon>
        <taxon>Pseudomonadati</taxon>
        <taxon>Thermodesulfobacteriota</taxon>
        <taxon>Desulfobacteria</taxon>
        <taxon>Desulfobacterales</taxon>
        <taxon>Desulfococcaceae</taxon>
        <taxon>Desulfonema</taxon>
    </lineage>
</organism>
<gene>
    <name evidence="2" type="ORF">DENIS_1412</name>
</gene>
<accession>A0A401FU11</accession>
<evidence type="ECO:0000313" key="3">
    <source>
        <dbReference type="Proteomes" id="UP000288096"/>
    </source>
</evidence>
<reference evidence="3" key="1">
    <citation type="submission" date="2017-11" db="EMBL/GenBank/DDBJ databases">
        <authorList>
            <person name="Watanabe M."/>
            <person name="Kojima H."/>
        </authorList>
    </citation>
    <scope>NUCLEOTIDE SEQUENCE [LARGE SCALE GENOMIC DNA]</scope>
    <source>
        <strain evidence="3">Tokyo 01</strain>
    </source>
</reference>
<evidence type="ECO:0000313" key="2">
    <source>
        <dbReference type="EMBL" id="GBC60459.1"/>
    </source>
</evidence>
<proteinExistence type="predicted"/>
<feature type="transmembrane region" description="Helical" evidence="1">
    <location>
        <begin position="118"/>
        <end position="139"/>
    </location>
</feature>
<feature type="transmembrane region" description="Helical" evidence="1">
    <location>
        <begin position="86"/>
        <end position="106"/>
    </location>
</feature>
<name>A0A401FU11_9BACT</name>
<keyword evidence="1" id="KW-1133">Transmembrane helix</keyword>
<dbReference type="AlphaFoldDB" id="A0A401FU11"/>
<reference evidence="3" key="2">
    <citation type="submission" date="2019-01" db="EMBL/GenBank/DDBJ databases">
        <title>Genome sequence of Desulfonema ishimotonii strain Tokyo 01.</title>
        <authorList>
            <person name="Fukui M."/>
        </authorList>
    </citation>
    <scope>NUCLEOTIDE SEQUENCE [LARGE SCALE GENOMIC DNA]</scope>
    <source>
        <strain evidence="3">Tokyo 01</strain>
    </source>
</reference>